<dbReference type="InterPro" id="IPR027417">
    <property type="entry name" value="P-loop_NTPase"/>
</dbReference>
<dbReference type="GO" id="GO:0099402">
    <property type="term" value="P:plant organ development"/>
    <property type="evidence" value="ECO:0007669"/>
    <property type="project" value="UniProtKB-ARBA"/>
</dbReference>
<feature type="transmembrane region" description="Helical" evidence="12">
    <location>
        <begin position="354"/>
        <end position="379"/>
    </location>
</feature>
<accession>A0A2K1KMA0</accession>
<dbReference type="GO" id="GO:0008361">
    <property type="term" value="P:regulation of cell size"/>
    <property type="evidence" value="ECO:0007669"/>
    <property type="project" value="UniProtKB-ARBA"/>
</dbReference>
<evidence type="ECO:0000256" key="12">
    <source>
        <dbReference type="SAM" id="Phobius"/>
    </source>
</evidence>
<feature type="transmembrane region" description="Helical" evidence="12">
    <location>
        <begin position="744"/>
        <end position="777"/>
    </location>
</feature>
<dbReference type="GO" id="GO:0016020">
    <property type="term" value="C:membrane"/>
    <property type="evidence" value="ECO:0000318"/>
    <property type="project" value="GO_Central"/>
</dbReference>
<dbReference type="GO" id="GO:0005524">
    <property type="term" value="F:ATP binding"/>
    <property type="evidence" value="ECO:0007669"/>
    <property type="project" value="UniProtKB-KW"/>
</dbReference>
<organism evidence="15">
    <name type="scientific">Physcomitrium patens</name>
    <name type="common">Spreading-leaved earth moss</name>
    <name type="synonym">Physcomitrella patens</name>
    <dbReference type="NCBI Taxonomy" id="3218"/>
    <lineage>
        <taxon>Eukaryota</taxon>
        <taxon>Viridiplantae</taxon>
        <taxon>Streptophyta</taxon>
        <taxon>Embryophyta</taxon>
        <taxon>Bryophyta</taxon>
        <taxon>Bryophytina</taxon>
        <taxon>Bryopsida</taxon>
        <taxon>Funariidae</taxon>
        <taxon>Funariales</taxon>
        <taxon>Funariaceae</taxon>
        <taxon>Physcomitrium</taxon>
    </lineage>
</organism>
<name>A0A2K1KMA0_PHYPA</name>
<feature type="transmembrane region" description="Helical" evidence="12">
    <location>
        <begin position="213"/>
        <end position="232"/>
    </location>
</feature>
<comment type="similarity">
    <text evidence="2">Belongs to the ABC transporter superfamily. ABCB family. Multidrug resistance exporter (TC 3.A.1.201) subfamily.</text>
</comment>
<evidence type="ECO:0000256" key="4">
    <source>
        <dbReference type="ARBA" id="ARBA00022692"/>
    </source>
</evidence>
<dbReference type="GO" id="GO:0140359">
    <property type="term" value="F:ABC-type transporter activity"/>
    <property type="evidence" value="ECO:0007669"/>
    <property type="project" value="InterPro"/>
</dbReference>
<feature type="transmembrane region" description="Helical" evidence="12">
    <location>
        <begin position="238"/>
        <end position="258"/>
    </location>
</feature>
<dbReference type="PANTHER" id="PTHR43394:SF16">
    <property type="entry name" value="ABC TRANSPORTER B FAMILY MEMBER 4-LIKE ISOFORM X1"/>
    <property type="match status" value="1"/>
</dbReference>
<gene>
    <name evidence="16" type="primary">LOC112281775</name>
    <name evidence="15" type="ORF">PHYPA_005798</name>
</gene>
<dbReference type="InterPro" id="IPR017871">
    <property type="entry name" value="ABC_transporter-like_CS"/>
</dbReference>
<feature type="domain" description="ABC transmembrane type-1" evidence="14">
    <location>
        <begin position="92"/>
        <end position="380"/>
    </location>
</feature>
<dbReference type="Pfam" id="PF00664">
    <property type="entry name" value="ABC_membrane"/>
    <property type="match status" value="2"/>
</dbReference>
<reference evidence="15 17" key="2">
    <citation type="journal article" date="2018" name="Plant J.">
        <title>The Physcomitrella patens chromosome-scale assembly reveals moss genome structure and evolution.</title>
        <authorList>
            <person name="Lang D."/>
            <person name="Ullrich K.K."/>
            <person name="Murat F."/>
            <person name="Fuchs J."/>
            <person name="Jenkins J."/>
            <person name="Haas F.B."/>
            <person name="Piednoel M."/>
            <person name="Gundlach H."/>
            <person name="Van Bel M."/>
            <person name="Meyberg R."/>
            <person name="Vives C."/>
            <person name="Morata J."/>
            <person name="Symeonidi A."/>
            <person name="Hiss M."/>
            <person name="Muchero W."/>
            <person name="Kamisugi Y."/>
            <person name="Saleh O."/>
            <person name="Blanc G."/>
            <person name="Decker E.L."/>
            <person name="van Gessel N."/>
            <person name="Grimwood J."/>
            <person name="Hayes R.D."/>
            <person name="Graham S.W."/>
            <person name="Gunter L.E."/>
            <person name="McDaniel S.F."/>
            <person name="Hoernstein S.N.W."/>
            <person name="Larsson A."/>
            <person name="Li F.W."/>
            <person name="Perroud P.F."/>
            <person name="Phillips J."/>
            <person name="Ranjan P."/>
            <person name="Rokshar D.S."/>
            <person name="Rothfels C.J."/>
            <person name="Schneider L."/>
            <person name="Shu S."/>
            <person name="Stevenson D.W."/>
            <person name="Thummler F."/>
            <person name="Tillich M."/>
            <person name="Villarreal Aguilar J.C."/>
            <person name="Widiez T."/>
            <person name="Wong G.K."/>
            <person name="Wymore A."/>
            <person name="Zhang Y."/>
            <person name="Zimmer A.D."/>
            <person name="Quatrano R.S."/>
            <person name="Mayer K.F.X."/>
            <person name="Goodstein D."/>
            <person name="Casacuberta J.M."/>
            <person name="Vandepoele K."/>
            <person name="Reski R."/>
            <person name="Cuming A.C."/>
            <person name="Tuskan G.A."/>
            <person name="Maumus F."/>
            <person name="Salse J."/>
            <person name="Schmutz J."/>
            <person name="Rensing S.A."/>
        </authorList>
    </citation>
    <scope>NUCLEOTIDE SEQUENCE [LARGE SCALE GENOMIC DNA]</scope>
    <source>
        <strain evidence="16 17">cv. Gransden 2004</strain>
    </source>
</reference>
<keyword evidence="5" id="KW-0677">Repeat</keyword>
<dbReference type="GO" id="GO:0009958">
    <property type="term" value="P:positive gravitropism"/>
    <property type="evidence" value="ECO:0007669"/>
    <property type="project" value="UniProtKB-ARBA"/>
</dbReference>
<comment type="subcellular location">
    <subcellularLocation>
        <location evidence="1">Cell membrane</location>
        <topology evidence="1">Multi-pass membrane protein</topology>
    </subcellularLocation>
</comment>
<dbReference type="Gene3D" id="3.40.50.300">
    <property type="entry name" value="P-loop containing nucleotide triphosphate hydrolases"/>
    <property type="match status" value="2"/>
</dbReference>
<dbReference type="InterPro" id="IPR003439">
    <property type="entry name" value="ABC_transporter-like_ATP-bd"/>
</dbReference>
<dbReference type="GO" id="GO:0010329">
    <property type="term" value="F:auxin efflux transmembrane transporter activity"/>
    <property type="evidence" value="ECO:0007669"/>
    <property type="project" value="UniProtKB-ARBA"/>
</dbReference>
<dbReference type="GO" id="GO:0009637">
    <property type="term" value="P:response to blue light"/>
    <property type="evidence" value="ECO:0007669"/>
    <property type="project" value="UniProtKB-ARBA"/>
</dbReference>
<dbReference type="Gramene" id="Pp3c4_5170V3.1">
    <property type="protein sequence ID" value="Pp3c4_5170V3.1"/>
    <property type="gene ID" value="Pp3c4_5170"/>
</dbReference>
<dbReference type="Proteomes" id="UP000006727">
    <property type="component" value="Chromosome 4"/>
</dbReference>
<reference evidence="15 17" key="1">
    <citation type="journal article" date="2008" name="Science">
        <title>The Physcomitrella genome reveals evolutionary insights into the conquest of land by plants.</title>
        <authorList>
            <person name="Rensing S."/>
            <person name="Lang D."/>
            <person name="Zimmer A."/>
            <person name="Terry A."/>
            <person name="Salamov A."/>
            <person name="Shapiro H."/>
            <person name="Nishiyama T."/>
            <person name="Perroud P.-F."/>
            <person name="Lindquist E."/>
            <person name="Kamisugi Y."/>
            <person name="Tanahashi T."/>
            <person name="Sakakibara K."/>
            <person name="Fujita T."/>
            <person name="Oishi K."/>
            <person name="Shin-I T."/>
            <person name="Kuroki Y."/>
            <person name="Toyoda A."/>
            <person name="Suzuki Y."/>
            <person name="Hashimoto A."/>
            <person name="Yamaguchi K."/>
            <person name="Sugano A."/>
            <person name="Kohara Y."/>
            <person name="Fujiyama A."/>
            <person name="Anterola A."/>
            <person name="Aoki S."/>
            <person name="Ashton N."/>
            <person name="Barbazuk W.B."/>
            <person name="Barker E."/>
            <person name="Bennetzen J."/>
            <person name="Bezanilla M."/>
            <person name="Blankenship R."/>
            <person name="Cho S.H."/>
            <person name="Dutcher S."/>
            <person name="Estelle M."/>
            <person name="Fawcett J.A."/>
            <person name="Gundlach H."/>
            <person name="Hanada K."/>
            <person name="Heyl A."/>
            <person name="Hicks K.A."/>
            <person name="Hugh J."/>
            <person name="Lohr M."/>
            <person name="Mayer K."/>
            <person name="Melkozernov A."/>
            <person name="Murata T."/>
            <person name="Nelson D."/>
            <person name="Pils B."/>
            <person name="Prigge M."/>
            <person name="Reiss B."/>
            <person name="Renner T."/>
            <person name="Rombauts S."/>
            <person name="Rushton P."/>
            <person name="Sanderfoot A."/>
            <person name="Schween G."/>
            <person name="Shiu S.-H."/>
            <person name="Stueber K."/>
            <person name="Theodoulou F.L."/>
            <person name="Tu H."/>
            <person name="Van de Peer Y."/>
            <person name="Verrier P.J."/>
            <person name="Waters E."/>
            <person name="Wood A."/>
            <person name="Yang L."/>
            <person name="Cove D."/>
            <person name="Cuming A."/>
            <person name="Hasebe M."/>
            <person name="Lucas S."/>
            <person name="Mishler D.B."/>
            <person name="Reski R."/>
            <person name="Grigoriev I."/>
            <person name="Quatrano R.S."/>
            <person name="Boore J.L."/>
        </authorList>
    </citation>
    <scope>NUCLEOTIDE SEQUENCE [LARGE SCALE GENOMIC DNA]</scope>
    <source>
        <strain evidence="16 17">cv. Gransden 2004</strain>
    </source>
</reference>
<evidence type="ECO:0000256" key="8">
    <source>
        <dbReference type="ARBA" id="ARBA00022989"/>
    </source>
</evidence>
<keyword evidence="10" id="KW-0325">Glycoprotein</keyword>
<dbReference type="GO" id="GO:0009640">
    <property type="term" value="P:photomorphogenesis"/>
    <property type="evidence" value="ECO:0007669"/>
    <property type="project" value="UniProtKB-ARBA"/>
</dbReference>
<dbReference type="GO" id="GO:1900459">
    <property type="term" value="P:positive regulation of brassinosteroid mediated signaling pathway"/>
    <property type="evidence" value="ECO:0007669"/>
    <property type="project" value="UniProtKB-ARBA"/>
</dbReference>
<dbReference type="SUPFAM" id="SSF90123">
    <property type="entry name" value="ABC transporter transmembrane region"/>
    <property type="match status" value="2"/>
</dbReference>
<dbReference type="GO" id="GO:0042626">
    <property type="term" value="F:ATPase-coupled transmembrane transporter activity"/>
    <property type="evidence" value="ECO:0000318"/>
    <property type="project" value="GO_Central"/>
</dbReference>
<dbReference type="EnsemblPlants" id="Pp3c4_5170V3.1">
    <property type="protein sequence ID" value="Pp3c4_5170V3.1"/>
    <property type="gene ID" value="Pp3c4_5170"/>
</dbReference>
<dbReference type="PROSITE" id="PS50893">
    <property type="entry name" value="ABC_TRANSPORTER_2"/>
    <property type="match status" value="2"/>
</dbReference>
<dbReference type="FunFam" id="3.40.50.300:FF:000066">
    <property type="entry name" value="ABC transporter B family member 1"/>
    <property type="match status" value="2"/>
</dbReference>
<feature type="compositionally biased region" description="Basic and acidic residues" evidence="11">
    <location>
        <begin position="702"/>
        <end position="715"/>
    </location>
</feature>
<keyword evidence="3" id="KW-0813">Transport</keyword>
<dbReference type="PROSITE" id="PS00211">
    <property type="entry name" value="ABC_TRANSPORTER_1"/>
    <property type="match status" value="2"/>
</dbReference>
<evidence type="ECO:0000256" key="3">
    <source>
        <dbReference type="ARBA" id="ARBA00022448"/>
    </source>
</evidence>
<evidence type="ECO:0000256" key="7">
    <source>
        <dbReference type="ARBA" id="ARBA00022840"/>
    </source>
</evidence>
<evidence type="ECO:0000256" key="6">
    <source>
        <dbReference type="ARBA" id="ARBA00022741"/>
    </source>
</evidence>
<protein>
    <submittedName>
        <fullName evidence="15 16">Uncharacterized protein</fullName>
    </submittedName>
</protein>
<dbReference type="Pfam" id="PF00005">
    <property type="entry name" value="ABC_tran"/>
    <property type="match status" value="2"/>
</dbReference>
<dbReference type="CDD" id="cd18578">
    <property type="entry name" value="ABC_6TM_Pgp_ABCB1_D2_like"/>
    <property type="match status" value="1"/>
</dbReference>
<evidence type="ECO:0000256" key="11">
    <source>
        <dbReference type="SAM" id="MobiDB-lite"/>
    </source>
</evidence>
<dbReference type="GO" id="GO:0048367">
    <property type="term" value="P:shoot system development"/>
    <property type="evidence" value="ECO:0007669"/>
    <property type="project" value="UniProtKB-ARBA"/>
</dbReference>
<feature type="transmembrane region" description="Helical" evidence="12">
    <location>
        <begin position="316"/>
        <end position="342"/>
    </location>
</feature>
<feature type="transmembrane region" description="Helical" evidence="12">
    <location>
        <begin position="868"/>
        <end position="888"/>
    </location>
</feature>
<dbReference type="GO" id="GO:0009741">
    <property type="term" value="P:response to brassinosteroid"/>
    <property type="evidence" value="ECO:0007669"/>
    <property type="project" value="UniProtKB-ARBA"/>
</dbReference>
<dbReference type="InterPro" id="IPR039421">
    <property type="entry name" value="Type_1_exporter"/>
</dbReference>
<feature type="transmembrane region" description="Helical" evidence="12">
    <location>
        <begin position="967"/>
        <end position="994"/>
    </location>
</feature>
<dbReference type="GO" id="GO:0055085">
    <property type="term" value="P:transmembrane transport"/>
    <property type="evidence" value="ECO:0000318"/>
    <property type="project" value="GO_Central"/>
</dbReference>
<evidence type="ECO:0000256" key="5">
    <source>
        <dbReference type="ARBA" id="ARBA00022737"/>
    </source>
</evidence>
<dbReference type="Gene3D" id="1.20.1560.10">
    <property type="entry name" value="ABC transporter type 1, transmembrane domain"/>
    <property type="match status" value="1"/>
</dbReference>
<dbReference type="PaxDb" id="3218-PP1S188_78V6.1"/>
<feature type="transmembrane region" description="Helical" evidence="12">
    <location>
        <begin position="140"/>
        <end position="161"/>
    </location>
</feature>
<evidence type="ECO:0000259" key="14">
    <source>
        <dbReference type="PROSITE" id="PS50929"/>
    </source>
</evidence>
<dbReference type="FunFam" id="1.20.1560.10:FF:000009">
    <property type="entry name" value="ABC transporter B family member 1"/>
    <property type="match status" value="1"/>
</dbReference>
<keyword evidence="7" id="KW-0067">ATP-binding</keyword>
<keyword evidence="17" id="KW-1185">Reference proteome</keyword>
<dbReference type="SMART" id="SM00382">
    <property type="entry name" value="AAA"/>
    <property type="match status" value="2"/>
</dbReference>
<keyword evidence="9 12" id="KW-0472">Membrane</keyword>
<evidence type="ECO:0000256" key="10">
    <source>
        <dbReference type="ARBA" id="ARBA00023180"/>
    </source>
</evidence>
<dbReference type="InterPro" id="IPR011527">
    <property type="entry name" value="ABC1_TM_dom"/>
</dbReference>
<keyword evidence="4 12" id="KW-0812">Transmembrane</keyword>
<dbReference type="InterPro" id="IPR003593">
    <property type="entry name" value="AAA+_ATPase"/>
</dbReference>
<dbReference type="PROSITE" id="PS50929">
    <property type="entry name" value="ABC_TM1F"/>
    <property type="match status" value="2"/>
</dbReference>
<dbReference type="PANTHER" id="PTHR43394">
    <property type="entry name" value="ATP-DEPENDENT PERMEASE MDL1, MITOCHONDRIAL"/>
    <property type="match status" value="1"/>
</dbReference>
<feature type="region of interest" description="Disordered" evidence="11">
    <location>
        <begin position="670"/>
        <end position="723"/>
    </location>
</feature>
<proteinExistence type="inferred from homology"/>
<evidence type="ECO:0000256" key="9">
    <source>
        <dbReference type="ARBA" id="ARBA00023136"/>
    </source>
</evidence>
<dbReference type="GO" id="GO:0009926">
    <property type="term" value="P:auxin polar transport"/>
    <property type="evidence" value="ECO:0007669"/>
    <property type="project" value="UniProtKB-ARBA"/>
</dbReference>
<dbReference type="SUPFAM" id="SSF52540">
    <property type="entry name" value="P-loop containing nucleoside triphosphate hydrolases"/>
    <property type="match status" value="2"/>
</dbReference>
<reference evidence="16" key="3">
    <citation type="submission" date="2020-12" db="UniProtKB">
        <authorList>
            <consortium name="EnsemblPlants"/>
        </authorList>
    </citation>
    <scope>IDENTIFICATION</scope>
</reference>
<evidence type="ECO:0000256" key="2">
    <source>
        <dbReference type="ARBA" id="ARBA00007577"/>
    </source>
</evidence>
<dbReference type="GO" id="GO:0048608">
    <property type="term" value="P:reproductive structure development"/>
    <property type="evidence" value="ECO:0007669"/>
    <property type="project" value="UniProtKB-ARBA"/>
</dbReference>
<dbReference type="CDD" id="cd18577">
    <property type="entry name" value="ABC_6TM_Pgp_ABCB1_D1_like"/>
    <property type="match status" value="1"/>
</dbReference>
<feature type="transmembrane region" description="Helical" evidence="12">
    <location>
        <begin position="1006"/>
        <end position="1029"/>
    </location>
</feature>
<dbReference type="GO" id="GO:0010328">
    <property type="term" value="F:auxin influx transmembrane transporter activity"/>
    <property type="evidence" value="ECO:0007669"/>
    <property type="project" value="UniProtKB-ARBA"/>
</dbReference>
<dbReference type="CDD" id="cd03249">
    <property type="entry name" value="ABC_MTABC3_MDL1_MDL2"/>
    <property type="match status" value="2"/>
</dbReference>
<evidence type="ECO:0000256" key="1">
    <source>
        <dbReference type="ARBA" id="ARBA00004651"/>
    </source>
</evidence>
<dbReference type="EMBL" id="ABEU02000004">
    <property type="protein sequence ID" value="PNR54905.1"/>
    <property type="molecule type" value="Genomic_DNA"/>
</dbReference>
<feature type="transmembrane region" description="Helical" evidence="12">
    <location>
        <begin position="789"/>
        <end position="815"/>
    </location>
</feature>
<dbReference type="GO" id="GO:0005886">
    <property type="term" value="C:plasma membrane"/>
    <property type="evidence" value="ECO:0007669"/>
    <property type="project" value="UniProtKB-SubCell"/>
</dbReference>
<evidence type="ECO:0000313" key="16">
    <source>
        <dbReference type="EnsemblPlants" id="Pp3c4_5170V3.1"/>
    </source>
</evidence>
<evidence type="ECO:0000313" key="17">
    <source>
        <dbReference type="Proteomes" id="UP000006727"/>
    </source>
</evidence>
<feature type="domain" description="ABC transporter" evidence="13">
    <location>
        <begin position="1070"/>
        <end position="1307"/>
    </location>
</feature>
<feature type="domain" description="ABC transporter" evidence="13">
    <location>
        <begin position="415"/>
        <end position="651"/>
    </location>
</feature>
<feature type="transmembrane region" description="Helical" evidence="12">
    <location>
        <begin position="88"/>
        <end position="112"/>
    </location>
</feature>
<dbReference type="FunFam" id="1.20.1560.10:FF:000029">
    <property type="entry name" value="ABC transporter B family member 1"/>
    <property type="match status" value="1"/>
</dbReference>
<keyword evidence="8 12" id="KW-1133">Transmembrane helix</keyword>
<feature type="compositionally biased region" description="Low complexity" evidence="11">
    <location>
        <begin position="677"/>
        <end position="701"/>
    </location>
</feature>
<evidence type="ECO:0000259" key="13">
    <source>
        <dbReference type="PROSITE" id="PS50893"/>
    </source>
</evidence>
<feature type="domain" description="ABC transmembrane type-1" evidence="14">
    <location>
        <begin position="748"/>
        <end position="1035"/>
    </location>
</feature>
<sequence length="1313" mass="142761">MCTCAGPFAAADRRGTAVLLCMADHPIPDITVPVPAVPLGEEKTPALDAAEVVMEKTKDVTKVEKKKKEKVEVVPFLKLFAFADPLDYVLMIVGSIGALANGVSLPIMTIIFGDLVNSFGNNQTDTSVLVDQVSKVALKFVYLGIGAAVASYLEISCWMITGERQAARIRSLYLKTILRQDVPFFDQEATTGEVISRMSGDTMLIQDAIGEKIGKFQQLFATFIAGFVVAFFKGWKLTLVILATLPLLIASGGIMAMVMSRLSGAGQEAYADAGSTVEQVVSSIRTVLSYNGERKSVVEYDRAISKAEKLGINSSIAAGLGLGLALFVMFASYALAMWYGSILVANDGLSGGNVISVVFAVLTGGGSFGQVSPCVQAFAAGKAAAYKMFQVIKRKPAIDAYDLSGEILENVRGGVELRNVDFTYPSRPDVPIFKNFNLTIAAGTTVALVGESGSGKSTVVSLVERFYDPSGGQVLVDGVDIKTLQLRWLRQQIGLVSQEPVLFATSIKENIAYAKDSATDEEVQQAAALANAATFINKMPKGYETQVGERGIQLSGGQKQRIAIARAILKNPRILLLDEATSALDAESEHIVQEALEKVMVGRTTIVVAHRLTTIRNANLIAVIQRGVVVETGTHDELQSRQDGAYSQLIRLQQINKQQDDEMYENLDLEGDPTTISRSLSKGSQGSRRLSLSRKSLSTTRSLREQVGKSARSDQSDAEAGQKKKQKRAEISIFRIAKFSKPEILHFIIGSIAAVANGTTFPVFGLLLSNMISIYFITDHKKLRHDANFWSLMYFVVAIGIFIVVPVQFYTFGVIGQRLIRRIRRLTFEKVLRNEVAWFDEDDNSSGSIGTRLSTDAAAVRSMIADTLSLIVQNIGTIVCGLTIAFIYNWELSLVVLALVPLLGSQGYFQMKMMKGFSNDSKVAYEDASRIANDAISSIRTVSSFCAEQKTVALYEKKCEKPLKSGIRLGFISGTGLGFSNFVIFASYALAFWFGAKLVDQGKTKFANVFKVFFAIAMSAIGVSQSAGLTPDLTKTKLAVNSVFELLDRKSRIDPYDQTGTTLKTVKGDIELRNISFTYPSRPTIPIFKDLSLTVPAGKTVALVGESGSGKSTVISLLERFYDLDGGSILLDGIDIKQLQIRWLRQQIGLVSQEPVLFNTSIKANIVYGREDDVSETELVSATKASNCYKFIMGLPEGFNTTVGERGVQLSGGQKQRVAIARAIVKDPKILLLDEATSALDAESEHVVQEALDRIMVNRTTIVVAHRLSTIRNADLIAVVKDGAIIERGKHDELMARENGAYHALVRLHLSSK</sequence>
<dbReference type="GO" id="GO:0016887">
    <property type="term" value="F:ATP hydrolysis activity"/>
    <property type="evidence" value="ECO:0007669"/>
    <property type="project" value="InterPro"/>
</dbReference>
<evidence type="ECO:0000313" key="15">
    <source>
        <dbReference type="EMBL" id="PNR54905.1"/>
    </source>
</evidence>
<keyword evidence="6" id="KW-0547">Nucleotide-binding</keyword>
<dbReference type="GO" id="GO:0043481">
    <property type="term" value="P:anthocyanin accumulation in tissues in response to UV light"/>
    <property type="evidence" value="ECO:0007669"/>
    <property type="project" value="UniProtKB-ARBA"/>
</dbReference>
<dbReference type="InterPro" id="IPR036640">
    <property type="entry name" value="ABC1_TM_sf"/>
</dbReference>